<reference evidence="2 3" key="1">
    <citation type="submission" date="2017-09" db="EMBL/GenBank/DDBJ databases">
        <title>Sequencing the genomes of two abundant thermophiles in Great Basin hot springs: Thermocrinis jamiesonii and novel Chloroflexi Thermoflexus hugenholtzii.</title>
        <authorList>
            <person name="Hedlund B."/>
        </authorList>
    </citation>
    <scope>NUCLEOTIDE SEQUENCE [LARGE SCALE GENOMIC DNA]</scope>
    <source>
        <strain evidence="2 3">G233</strain>
    </source>
</reference>
<sequence>MSTGPNMPTTSSNSNGSPAPDQPERLPLDLWLRCLEAEYLKTFIPQGGAAIKVAVVPDESRGTVRTALRERLEHSGFTVFDLTEEAAGVHSIEQFWFALARLVDWERLAGRVRARVATEAGYPPGPNGEACTLGELARSYDIEAHEVSRQFQQTLSRLVFRDYSLALDFRKAMVRLVHDPFQNPESIDGSCAVIRQWFDGTLPSISQVRSATIFRRIDRTNARQILLSFLRLFTREFGPAAILVDLTRYYRETNERGYPRFTRRQLFDLYETLREFLDAASEMERTVLFFLTSREFIESERISYHQYRALQARIENEVRSLSYPNPCAAMVQLR</sequence>
<protein>
    <submittedName>
        <fullName evidence="2">Uncharacterized protein</fullName>
    </submittedName>
</protein>
<comment type="caution">
    <text evidence="2">The sequence shown here is derived from an EMBL/GenBank/DDBJ whole genome shotgun (WGS) entry which is preliminary data.</text>
</comment>
<feature type="compositionally biased region" description="Polar residues" evidence="1">
    <location>
        <begin position="1"/>
        <end position="17"/>
    </location>
</feature>
<dbReference type="AlphaFoldDB" id="A0A2A9HEM4"/>
<accession>A0A2A9HEM4</accession>
<dbReference type="EMBL" id="PDJQ01000001">
    <property type="protein sequence ID" value="PFG73249.1"/>
    <property type="molecule type" value="Genomic_DNA"/>
</dbReference>
<keyword evidence="3" id="KW-1185">Reference proteome</keyword>
<proteinExistence type="predicted"/>
<evidence type="ECO:0000256" key="1">
    <source>
        <dbReference type="SAM" id="MobiDB-lite"/>
    </source>
</evidence>
<evidence type="ECO:0000313" key="3">
    <source>
        <dbReference type="Proteomes" id="UP000223071"/>
    </source>
</evidence>
<name>A0A2A9HEM4_TEPT2</name>
<gene>
    <name evidence="2" type="ORF">A9A59_0444</name>
</gene>
<organism evidence="2 3">
    <name type="scientific">Tepidiforma thermophila (strain KCTC 52669 / CGMCC 1.13589 / G233)</name>
    <dbReference type="NCBI Taxonomy" id="2761530"/>
    <lineage>
        <taxon>Bacteria</taxon>
        <taxon>Bacillati</taxon>
        <taxon>Chloroflexota</taxon>
        <taxon>Tepidiformia</taxon>
        <taxon>Tepidiformales</taxon>
        <taxon>Tepidiformaceae</taxon>
        <taxon>Tepidiforma</taxon>
    </lineage>
</organism>
<evidence type="ECO:0000313" key="2">
    <source>
        <dbReference type="EMBL" id="PFG73249.1"/>
    </source>
</evidence>
<dbReference type="Proteomes" id="UP000223071">
    <property type="component" value="Unassembled WGS sequence"/>
</dbReference>
<feature type="region of interest" description="Disordered" evidence="1">
    <location>
        <begin position="1"/>
        <end position="23"/>
    </location>
</feature>